<protein>
    <submittedName>
        <fullName evidence="1">Uncharacterized protein</fullName>
    </submittedName>
</protein>
<dbReference type="EMBL" id="CM047739">
    <property type="protein sequence ID" value="KAJ0042304.1"/>
    <property type="molecule type" value="Genomic_DNA"/>
</dbReference>
<evidence type="ECO:0000313" key="2">
    <source>
        <dbReference type="Proteomes" id="UP001163603"/>
    </source>
</evidence>
<dbReference type="Proteomes" id="UP001163603">
    <property type="component" value="Chromosome 4"/>
</dbReference>
<keyword evidence="2" id="KW-1185">Reference proteome</keyword>
<reference evidence="2" key="1">
    <citation type="journal article" date="2023" name="G3 (Bethesda)">
        <title>Genome assembly and association tests identify interacting loci associated with vigor, precocity, and sex in interspecific pistachio rootstocks.</title>
        <authorList>
            <person name="Palmer W."/>
            <person name="Jacygrad E."/>
            <person name="Sagayaradj S."/>
            <person name="Cavanaugh K."/>
            <person name="Han R."/>
            <person name="Bertier L."/>
            <person name="Beede B."/>
            <person name="Kafkas S."/>
            <person name="Golino D."/>
            <person name="Preece J."/>
            <person name="Michelmore R."/>
        </authorList>
    </citation>
    <scope>NUCLEOTIDE SEQUENCE [LARGE SCALE GENOMIC DNA]</scope>
</reference>
<comment type="caution">
    <text evidence="1">The sequence shown here is derived from an EMBL/GenBank/DDBJ whole genome shotgun (WGS) entry which is preliminary data.</text>
</comment>
<proteinExistence type="predicted"/>
<sequence>MAGGGFSLLLQARERSSYYGSSCHRCLP</sequence>
<evidence type="ECO:0000313" key="1">
    <source>
        <dbReference type="EMBL" id="KAJ0042304.1"/>
    </source>
</evidence>
<name>A0ACC0YX38_9ROSI</name>
<organism evidence="1 2">
    <name type="scientific">Pistacia integerrima</name>
    <dbReference type="NCBI Taxonomy" id="434235"/>
    <lineage>
        <taxon>Eukaryota</taxon>
        <taxon>Viridiplantae</taxon>
        <taxon>Streptophyta</taxon>
        <taxon>Embryophyta</taxon>
        <taxon>Tracheophyta</taxon>
        <taxon>Spermatophyta</taxon>
        <taxon>Magnoliopsida</taxon>
        <taxon>eudicotyledons</taxon>
        <taxon>Gunneridae</taxon>
        <taxon>Pentapetalae</taxon>
        <taxon>rosids</taxon>
        <taxon>malvids</taxon>
        <taxon>Sapindales</taxon>
        <taxon>Anacardiaceae</taxon>
        <taxon>Pistacia</taxon>
    </lineage>
</organism>
<accession>A0ACC0YX38</accession>
<gene>
    <name evidence="1" type="ORF">Pint_18631</name>
</gene>